<dbReference type="OrthoDB" id="10463955at2759"/>
<dbReference type="EMBL" id="BMAV01014378">
    <property type="protein sequence ID" value="GFY62736.1"/>
    <property type="molecule type" value="Genomic_DNA"/>
</dbReference>
<gene>
    <name evidence="1" type="ORF">TNIN_465081</name>
</gene>
<sequence length="82" mass="9247">MFKTRNAFHSKRFEITLFQSTYTIYRYMRISKQYSKVELSVEESGDEKKLSPNIAATAETGVYSFGLPTPATTGTLENIAPS</sequence>
<evidence type="ECO:0000313" key="1">
    <source>
        <dbReference type="EMBL" id="GFY62736.1"/>
    </source>
</evidence>
<comment type="caution">
    <text evidence="1">The sequence shown here is derived from an EMBL/GenBank/DDBJ whole genome shotgun (WGS) entry which is preliminary data.</text>
</comment>
<evidence type="ECO:0000313" key="2">
    <source>
        <dbReference type="Proteomes" id="UP000886998"/>
    </source>
</evidence>
<keyword evidence="2" id="KW-1185">Reference proteome</keyword>
<accession>A0A8X7CDL6</accession>
<proteinExistence type="predicted"/>
<dbReference type="AlphaFoldDB" id="A0A8X7CDL6"/>
<reference evidence="1" key="1">
    <citation type="submission" date="2020-08" db="EMBL/GenBank/DDBJ databases">
        <title>Multicomponent nature underlies the extraordinary mechanical properties of spider dragline silk.</title>
        <authorList>
            <person name="Kono N."/>
            <person name="Nakamura H."/>
            <person name="Mori M."/>
            <person name="Yoshida Y."/>
            <person name="Ohtoshi R."/>
            <person name="Malay A.D."/>
            <person name="Moran D.A.P."/>
            <person name="Tomita M."/>
            <person name="Numata K."/>
            <person name="Arakawa K."/>
        </authorList>
    </citation>
    <scope>NUCLEOTIDE SEQUENCE</scope>
</reference>
<protein>
    <submittedName>
        <fullName evidence="1">Uncharacterized protein</fullName>
    </submittedName>
</protein>
<organism evidence="1 2">
    <name type="scientific">Trichonephila inaurata madagascariensis</name>
    <dbReference type="NCBI Taxonomy" id="2747483"/>
    <lineage>
        <taxon>Eukaryota</taxon>
        <taxon>Metazoa</taxon>
        <taxon>Ecdysozoa</taxon>
        <taxon>Arthropoda</taxon>
        <taxon>Chelicerata</taxon>
        <taxon>Arachnida</taxon>
        <taxon>Araneae</taxon>
        <taxon>Araneomorphae</taxon>
        <taxon>Entelegynae</taxon>
        <taxon>Araneoidea</taxon>
        <taxon>Nephilidae</taxon>
        <taxon>Trichonephila</taxon>
        <taxon>Trichonephila inaurata</taxon>
    </lineage>
</organism>
<name>A0A8X7CDL6_9ARAC</name>
<dbReference type="Proteomes" id="UP000886998">
    <property type="component" value="Unassembled WGS sequence"/>
</dbReference>